<dbReference type="Proteomes" id="UP000221165">
    <property type="component" value="Unassembled WGS sequence"/>
</dbReference>
<dbReference type="GeneID" id="94432435"/>
<dbReference type="EMBL" id="MIGC01005287">
    <property type="protein sequence ID" value="PHJ17076.1"/>
    <property type="molecule type" value="Genomic_DNA"/>
</dbReference>
<comment type="caution">
    <text evidence="1">The sequence shown here is derived from an EMBL/GenBank/DDBJ whole genome shotgun (WGS) entry which is preliminary data.</text>
</comment>
<gene>
    <name evidence="1" type="ORF">CSUI_009105</name>
</gene>
<keyword evidence="2" id="KW-1185">Reference proteome</keyword>
<accession>A0A2C6KL31</accession>
<evidence type="ECO:0000313" key="1">
    <source>
        <dbReference type="EMBL" id="PHJ17076.1"/>
    </source>
</evidence>
<dbReference type="VEuPathDB" id="ToxoDB:CSUI_009105"/>
<dbReference type="RefSeq" id="XP_067918801.1">
    <property type="nucleotide sequence ID" value="XM_068069224.1"/>
</dbReference>
<organism evidence="1 2">
    <name type="scientific">Cystoisospora suis</name>
    <dbReference type="NCBI Taxonomy" id="483139"/>
    <lineage>
        <taxon>Eukaryota</taxon>
        <taxon>Sar</taxon>
        <taxon>Alveolata</taxon>
        <taxon>Apicomplexa</taxon>
        <taxon>Conoidasida</taxon>
        <taxon>Coccidia</taxon>
        <taxon>Eucoccidiorida</taxon>
        <taxon>Eimeriorina</taxon>
        <taxon>Sarcocystidae</taxon>
        <taxon>Cystoisospora</taxon>
    </lineage>
</organism>
<name>A0A2C6KL31_9APIC</name>
<protein>
    <submittedName>
        <fullName evidence="1">Uncharacterized protein</fullName>
    </submittedName>
</protein>
<dbReference type="AlphaFoldDB" id="A0A2C6KL31"/>
<reference evidence="1 2" key="1">
    <citation type="journal article" date="2017" name="Int. J. Parasitol.">
        <title>The genome of the protozoan parasite Cystoisospora suis and a reverse vaccinology approach to identify vaccine candidates.</title>
        <authorList>
            <person name="Palmieri N."/>
            <person name="Shrestha A."/>
            <person name="Ruttkowski B."/>
            <person name="Beck T."/>
            <person name="Vogl C."/>
            <person name="Tomley F."/>
            <person name="Blake D.P."/>
            <person name="Joachim A."/>
        </authorList>
    </citation>
    <scope>NUCLEOTIDE SEQUENCE [LARGE SCALE GENOMIC DNA]</scope>
    <source>
        <strain evidence="1 2">Wien I</strain>
    </source>
</reference>
<evidence type="ECO:0000313" key="2">
    <source>
        <dbReference type="Proteomes" id="UP000221165"/>
    </source>
</evidence>
<proteinExistence type="predicted"/>
<sequence>MLSDSISGLRDVPFHGTRRRRFAVVAAGARVCGFLSRAERQRFWVS</sequence>